<evidence type="ECO:0000313" key="1">
    <source>
        <dbReference type="EMBL" id="SPK75897.1"/>
    </source>
</evidence>
<sequence length="76" mass="8219">MAPTIRLDLDERRAAALARFLRNVTWSDLTACAGDVEQALLMRDALDTVGRALVLGDAGRIARGVDRPGGVQRSTR</sequence>
<name>A0A375IMZ5_9BURK</name>
<dbReference type="Pfam" id="PF24806">
    <property type="entry name" value="DUF7706"/>
    <property type="match status" value="1"/>
</dbReference>
<dbReference type="RefSeq" id="WP_115665544.1">
    <property type="nucleotide sequence ID" value="NZ_JAYMSA010000003.1"/>
</dbReference>
<gene>
    <name evidence="1" type="ORF">CT19425_MP70057</name>
</gene>
<dbReference type="EMBL" id="LT991977">
    <property type="protein sequence ID" value="SPK75897.1"/>
    <property type="molecule type" value="Genomic_DNA"/>
</dbReference>
<geneLocation type="plasmid" evidence="1">
    <name>II</name>
</geneLocation>
<dbReference type="InterPro" id="IPR056123">
    <property type="entry name" value="DUF7706"/>
</dbReference>
<organism evidence="1 2">
    <name type="scientific">Cupriavidus taiwanensis</name>
    <dbReference type="NCBI Taxonomy" id="164546"/>
    <lineage>
        <taxon>Bacteria</taxon>
        <taxon>Pseudomonadati</taxon>
        <taxon>Pseudomonadota</taxon>
        <taxon>Betaproteobacteria</taxon>
        <taxon>Burkholderiales</taxon>
        <taxon>Burkholderiaceae</taxon>
        <taxon>Cupriavidus</taxon>
    </lineage>
</organism>
<dbReference type="Proteomes" id="UP000255505">
    <property type="component" value="Plasmid II"/>
</dbReference>
<keyword evidence="1" id="KW-0614">Plasmid</keyword>
<dbReference type="AlphaFoldDB" id="A0A375IMZ5"/>
<reference evidence="1 2" key="1">
    <citation type="submission" date="2018-01" db="EMBL/GenBank/DDBJ databases">
        <authorList>
            <person name="Gaut B.S."/>
            <person name="Morton B.R."/>
            <person name="Clegg M.T."/>
            <person name="Duvall M.R."/>
        </authorList>
    </citation>
    <scope>NUCLEOTIDE SEQUENCE [LARGE SCALE GENOMIC DNA]</scope>
    <source>
        <strain evidence="1">Cupriavidus taiwanensis LMG 19425</strain>
        <plasmid evidence="2">Plasmid ii</plasmid>
    </source>
</reference>
<protein>
    <submittedName>
        <fullName evidence="1">Uncharacterized protein</fullName>
    </submittedName>
</protein>
<evidence type="ECO:0000313" key="2">
    <source>
        <dbReference type="Proteomes" id="UP000255505"/>
    </source>
</evidence>
<accession>A0A375IMZ5</accession>
<proteinExistence type="predicted"/>